<evidence type="ECO:0000313" key="3">
    <source>
        <dbReference type="Proteomes" id="UP000289323"/>
    </source>
</evidence>
<dbReference type="Proteomes" id="UP000289323">
    <property type="component" value="Unassembled WGS sequence"/>
</dbReference>
<protein>
    <submittedName>
        <fullName evidence="2">93320b54-675a-4b27-b9f6-dfb82131c444</fullName>
    </submittedName>
</protein>
<feature type="compositionally biased region" description="Polar residues" evidence="1">
    <location>
        <begin position="53"/>
        <end position="64"/>
    </location>
</feature>
<feature type="region of interest" description="Disordered" evidence="1">
    <location>
        <begin position="49"/>
        <end position="72"/>
    </location>
</feature>
<evidence type="ECO:0000256" key="1">
    <source>
        <dbReference type="SAM" id="MobiDB-lite"/>
    </source>
</evidence>
<sequence length="141" mass="15610">MKRLSGPETHPQPIPKAAPLRTRFLTLPRMKDHETTRCATSARDKCIFRRNESSNPQSRSSAKTRTLHHRLPLLGTSGLSALVPSESGCGTTHHGKEETVVAAREPETPCFAKRRPQGHLPSIAWLENNVIAPFPTQCRTA</sequence>
<accession>A0A446B6E5</accession>
<dbReference type="EMBL" id="OUUZ01000001">
    <property type="protein sequence ID" value="SPQ18037.1"/>
    <property type="molecule type" value="Genomic_DNA"/>
</dbReference>
<feature type="region of interest" description="Disordered" evidence="1">
    <location>
        <begin position="1"/>
        <end position="21"/>
    </location>
</feature>
<reference evidence="2 3" key="1">
    <citation type="submission" date="2018-04" db="EMBL/GenBank/DDBJ databases">
        <authorList>
            <person name="Huttner S."/>
            <person name="Dainat J."/>
        </authorList>
    </citation>
    <scope>NUCLEOTIDE SEQUENCE [LARGE SCALE GENOMIC DNA]</scope>
</reference>
<evidence type="ECO:0000313" key="2">
    <source>
        <dbReference type="EMBL" id="SPQ18037.1"/>
    </source>
</evidence>
<dbReference type="AlphaFoldDB" id="A0A446B6E5"/>
<organism evidence="2 3">
    <name type="scientific">Thermothielavioides terrestris</name>
    <dbReference type="NCBI Taxonomy" id="2587410"/>
    <lineage>
        <taxon>Eukaryota</taxon>
        <taxon>Fungi</taxon>
        <taxon>Dikarya</taxon>
        <taxon>Ascomycota</taxon>
        <taxon>Pezizomycotina</taxon>
        <taxon>Sordariomycetes</taxon>
        <taxon>Sordariomycetidae</taxon>
        <taxon>Sordariales</taxon>
        <taxon>Chaetomiaceae</taxon>
        <taxon>Thermothielavioides</taxon>
    </lineage>
</organism>
<proteinExistence type="predicted"/>
<name>A0A446B6E5_9PEZI</name>
<gene>
    <name evidence="2" type="ORF">TT172_LOCUS456</name>
</gene>